<evidence type="ECO:0000313" key="1">
    <source>
        <dbReference type="EMBL" id="GAG09969.1"/>
    </source>
</evidence>
<dbReference type="AlphaFoldDB" id="X0UVY0"/>
<name>X0UVY0_9ZZZZ</name>
<protein>
    <submittedName>
        <fullName evidence="1">Uncharacterized protein</fullName>
    </submittedName>
</protein>
<proteinExistence type="predicted"/>
<gene>
    <name evidence="1" type="ORF">S01H1_40931</name>
</gene>
<dbReference type="EMBL" id="BARS01025941">
    <property type="protein sequence ID" value="GAG09969.1"/>
    <property type="molecule type" value="Genomic_DNA"/>
</dbReference>
<accession>X0UVY0</accession>
<organism evidence="1">
    <name type="scientific">marine sediment metagenome</name>
    <dbReference type="NCBI Taxonomy" id="412755"/>
    <lineage>
        <taxon>unclassified sequences</taxon>
        <taxon>metagenomes</taxon>
        <taxon>ecological metagenomes</taxon>
    </lineage>
</organism>
<sequence>TGEGITSSAKYDTAMLNRSEGLVRWEKRLAVCEIDGAVVAAADHLKWIAERVHELGYSNPALIISATAELGVGIEPSPRADDAEPGRGDEFRVLCPECRRAVLLREAWG</sequence>
<feature type="non-terminal residue" evidence="1">
    <location>
        <position position="1"/>
    </location>
</feature>
<comment type="caution">
    <text evidence="1">The sequence shown here is derived from an EMBL/GenBank/DDBJ whole genome shotgun (WGS) entry which is preliminary data.</text>
</comment>
<reference evidence="1" key="1">
    <citation type="journal article" date="2014" name="Front. Microbiol.">
        <title>High frequency of phylogenetically diverse reductive dehalogenase-homologous genes in deep subseafloor sedimentary metagenomes.</title>
        <authorList>
            <person name="Kawai M."/>
            <person name="Futagami T."/>
            <person name="Toyoda A."/>
            <person name="Takaki Y."/>
            <person name="Nishi S."/>
            <person name="Hori S."/>
            <person name="Arai W."/>
            <person name="Tsubouchi T."/>
            <person name="Morono Y."/>
            <person name="Uchiyama I."/>
            <person name="Ito T."/>
            <person name="Fujiyama A."/>
            <person name="Inagaki F."/>
            <person name="Takami H."/>
        </authorList>
    </citation>
    <scope>NUCLEOTIDE SEQUENCE</scope>
    <source>
        <strain evidence="1">Expedition CK06-06</strain>
    </source>
</reference>